<sequence length="473" mass="52925">MDVPAVLTKLFKYIDCNKVKYIDNLRQVVAIKSVSAWPESRNEIIKMIKWTEAQFKQLGATTELAYLGTQKLHNGNEIPLPPALLGTLGTDPKKKTVLIYGHLDVQPALKEDGWDSDPFTLIEKDNKLYGRGSTDDKGPVLCWLHTLQAYQALGEDIPVNVKFVFEGMEESGSEGLDQLLWSRKNSFLEGVDYVCISDNYWLGTTKPCITYGLRGICYFRLQVSCASKDLHSGTFGGTVYEAMPDLIYLMNSLVDVNGKILVDEIYDSVAKITPDELKIYDTIEFNVSEYKNSCGASKLAHNEDKNQLLMNRWRNPTLSLHGIEGAFYEPGEKTVIPGTVIGKFSLRIVPNMLPDEVEKKVETYIKKQWMARRSPNKMSISMSHAGRPWSSNPDHPHYIAARTATKHVYNVDPDCTREGGSIPVALTFQEVTGKNVLLLPVGCGDDGAHSQNEKLNVRNYIEGVSIAFANVNY</sequence>
<accession>A0AAJ6YNM4</accession>
<feature type="binding site" description="in other chain" evidence="7">
    <location>
        <position position="347"/>
    </location>
    <ligand>
        <name>substrate</name>
        <note>ligand shared between homodimeric partners</note>
    </ligand>
</feature>
<evidence type="ECO:0000256" key="5">
    <source>
        <dbReference type="ARBA" id="ARBA00023049"/>
    </source>
</evidence>
<dbReference type="PIRSF" id="PIRSF037242">
    <property type="entry name" value="CNDP_dipeptidase"/>
    <property type="match status" value="1"/>
</dbReference>
<name>A0AAJ6YNM4_9HYME</name>
<keyword evidence="2" id="KW-0645">Protease</keyword>
<keyword evidence="8" id="KW-0464">Manganese</keyword>
<feature type="binding site" description="in other chain" evidence="7">
    <location>
        <position position="449"/>
    </location>
    <ligand>
        <name>substrate</name>
        <note>ligand shared between homodimeric partners</note>
    </ligand>
</feature>
<evidence type="ECO:0000256" key="8">
    <source>
        <dbReference type="PIRSR" id="PIRSR037242-3"/>
    </source>
</evidence>
<dbReference type="InterPro" id="IPR011650">
    <property type="entry name" value="Peptidase_M20_dimer"/>
</dbReference>
<feature type="binding site" evidence="7">
    <location>
        <position position="231"/>
    </location>
    <ligand>
        <name>substrate</name>
        <note>ligand shared between homodimeric partners</note>
    </ligand>
</feature>
<comment type="cofactor">
    <cofactor evidence="8">
        <name>Mn(2+)</name>
        <dbReference type="ChEBI" id="CHEBI:29035"/>
    </cofactor>
    <text evidence="8">Binds 2 manganese ions per subunit.</text>
</comment>
<feature type="binding site" description="in other chain" evidence="7">
    <location>
        <position position="421"/>
    </location>
    <ligand>
        <name>substrate</name>
        <note>ligand shared between homodimeric partners</note>
    </ligand>
</feature>
<dbReference type="Gene3D" id="3.40.630.10">
    <property type="entry name" value="Zn peptidases"/>
    <property type="match status" value="1"/>
</dbReference>
<feature type="binding site" evidence="7">
    <location>
        <position position="334"/>
    </location>
    <ligand>
        <name>substrate</name>
        <note>ligand shared between homodimeric partners</note>
    </ligand>
</feature>
<feature type="binding site" evidence="8">
    <location>
        <position position="135"/>
    </location>
    <ligand>
        <name>Mn(2+)</name>
        <dbReference type="ChEBI" id="CHEBI:29035"/>
        <label>1</label>
    </ligand>
</feature>
<feature type="binding site" evidence="8">
    <location>
        <position position="198"/>
    </location>
    <ligand>
        <name>Mn(2+)</name>
        <dbReference type="ChEBI" id="CHEBI:29035"/>
        <label>2</label>
    </ligand>
</feature>
<feature type="binding site" evidence="8">
    <location>
        <position position="102"/>
    </location>
    <ligand>
        <name>Mn(2+)</name>
        <dbReference type="ChEBI" id="CHEBI:29035"/>
        <label>2</label>
    </ligand>
</feature>
<protein>
    <submittedName>
        <fullName evidence="12">Cytosolic non-specific dipeptidase</fullName>
    </submittedName>
</protein>
<dbReference type="InterPro" id="IPR001261">
    <property type="entry name" value="ArgE/DapE_CS"/>
</dbReference>
<dbReference type="Gene3D" id="3.30.70.360">
    <property type="match status" value="1"/>
</dbReference>
<dbReference type="PANTHER" id="PTHR43270:SF4">
    <property type="entry name" value="CARNOSINE DIPEPTIDASE 2, ISOFORM A"/>
    <property type="match status" value="1"/>
</dbReference>
<organism evidence="11 12">
    <name type="scientific">Ceratosolen solmsi marchali</name>
    <dbReference type="NCBI Taxonomy" id="326594"/>
    <lineage>
        <taxon>Eukaryota</taxon>
        <taxon>Metazoa</taxon>
        <taxon>Ecdysozoa</taxon>
        <taxon>Arthropoda</taxon>
        <taxon>Hexapoda</taxon>
        <taxon>Insecta</taxon>
        <taxon>Pterygota</taxon>
        <taxon>Neoptera</taxon>
        <taxon>Endopterygota</taxon>
        <taxon>Hymenoptera</taxon>
        <taxon>Apocrita</taxon>
        <taxon>Proctotrupomorpha</taxon>
        <taxon>Chalcidoidea</taxon>
        <taxon>Agaonidae</taxon>
        <taxon>Agaoninae</taxon>
        <taxon>Ceratosolen</taxon>
    </lineage>
</organism>
<evidence type="ECO:0000313" key="12">
    <source>
        <dbReference type="RefSeq" id="XP_011501395.1"/>
    </source>
</evidence>
<keyword evidence="11" id="KW-1185">Reference proteome</keyword>
<dbReference type="CTD" id="55748"/>
<dbReference type="GO" id="GO:0046872">
    <property type="term" value="F:metal ion binding"/>
    <property type="evidence" value="ECO:0007669"/>
    <property type="project" value="UniProtKB-KW"/>
</dbReference>
<dbReference type="Pfam" id="PF01546">
    <property type="entry name" value="Peptidase_M20"/>
    <property type="match status" value="1"/>
</dbReference>
<feature type="active site" description="Proton acceptor" evidence="6">
    <location>
        <position position="169"/>
    </location>
</feature>
<keyword evidence="4" id="KW-0378">Hydrolase</keyword>
<evidence type="ECO:0000256" key="9">
    <source>
        <dbReference type="PIRSR" id="PIRSR037242-4"/>
    </source>
</evidence>
<feature type="active site" evidence="6">
    <location>
        <position position="104"/>
    </location>
</feature>
<evidence type="ECO:0000313" key="11">
    <source>
        <dbReference type="Proteomes" id="UP000695007"/>
    </source>
</evidence>
<dbReference type="GeneID" id="105365033"/>
<feature type="binding site" evidence="8">
    <location>
        <position position="135"/>
    </location>
    <ligand>
        <name>Mn(2+)</name>
        <dbReference type="ChEBI" id="CHEBI:29035"/>
        <label>2</label>
    </ligand>
</feature>
<dbReference type="PROSITE" id="PS00759">
    <property type="entry name" value="ARGE_DAPE_CPG2_2"/>
    <property type="match status" value="1"/>
</dbReference>
<dbReference type="SUPFAM" id="SSF53187">
    <property type="entry name" value="Zn-dependent exopeptidases"/>
    <property type="match status" value="1"/>
</dbReference>
<feature type="binding site" description="in other chain" evidence="7">
    <location>
        <position position="198"/>
    </location>
    <ligand>
        <name>substrate</name>
        <note>ligand shared between homodimeric partners</note>
    </ligand>
</feature>
<dbReference type="PANTHER" id="PTHR43270">
    <property type="entry name" value="BETA-ALA-HIS DIPEPTIDASE"/>
    <property type="match status" value="1"/>
</dbReference>
<feature type="binding site" evidence="8">
    <location>
        <position position="170"/>
    </location>
    <ligand>
        <name>Mn(2+)</name>
        <dbReference type="ChEBI" id="CHEBI:29035"/>
        <label>1</label>
    </ligand>
</feature>
<dbReference type="CDD" id="cd05676">
    <property type="entry name" value="M20_dipept_like_CNDP"/>
    <property type="match status" value="1"/>
</dbReference>
<feature type="domain" description="Peptidase M20 dimerisation" evidence="10">
    <location>
        <begin position="211"/>
        <end position="368"/>
    </location>
</feature>
<evidence type="ECO:0000256" key="3">
    <source>
        <dbReference type="ARBA" id="ARBA00022723"/>
    </source>
</evidence>
<dbReference type="InterPro" id="IPR051458">
    <property type="entry name" value="Cyt/Met_Dipeptidase"/>
</dbReference>
<dbReference type="RefSeq" id="XP_011501395.1">
    <property type="nucleotide sequence ID" value="XM_011503093.1"/>
</dbReference>
<comment type="similarity">
    <text evidence="1">Belongs to the peptidase M20A family.</text>
</comment>
<keyword evidence="3 8" id="KW-0479">Metal-binding</keyword>
<evidence type="ECO:0000256" key="6">
    <source>
        <dbReference type="PIRSR" id="PIRSR037242-1"/>
    </source>
</evidence>
<dbReference type="Pfam" id="PF07687">
    <property type="entry name" value="M20_dimer"/>
    <property type="match status" value="1"/>
</dbReference>
<dbReference type="InterPro" id="IPR002933">
    <property type="entry name" value="Peptidase_M20"/>
</dbReference>
<dbReference type="GO" id="GO:0006508">
    <property type="term" value="P:proteolysis"/>
    <property type="evidence" value="ECO:0007669"/>
    <property type="project" value="UniProtKB-KW"/>
</dbReference>
<evidence type="ECO:0000256" key="4">
    <source>
        <dbReference type="ARBA" id="ARBA00022801"/>
    </source>
</evidence>
<dbReference type="AlphaFoldDB" id="A0AAJ6YNM4"/>
<evidence type="ECO:0000259" key="10">
    <source>
        <dbReference type="Pfam" id="PF07687"/>
    </source>
</evidence>
<dbReference type="InterPro" id="IPR017153">
    <property type="entry name" value="CNDP/DUG1"/>
</dbReference>
<dbReference type="Proteomes" id="UP000695007">
    <property type="component" value="Unplaced"/>
</dbReference>
<feature type="site" description="Important for catalytic activity" evidence="9">
    <location>
        <position position="231"/>
    </location>
</feature>
<gene>
    <name evidence="12" type="primary">LOC105365033</name>
</gene>
<proteinExistence type="inferred from homology"/>
<evidence type="ECO:0000256" key="7">
    <source>
        <dbReference type="PIRSR" id="PIRSR037242-2"/>
    </source>
</evidence>
<reference evidence="12" key="1">
    <citation type="submission" date="2025-08" db="UniProtKB">
        <authorList>
            <consortium name="RefSeq"/>
        </authorList>
    </citation>
    <scope>IDENTIFICATION</scope>
</reference>
<dbReference type="GO" id="GO:0070573">
    <property type="term" value="F:metallodipeptidase activity"/>
    <property type="evidence" value="ECO:0007669"/>
    <property type="project" value="InterPro"/>
</dbReference>
<evidence type="ECO:0000256" key="2">
    <source>
        <dbReference type="ARBA" id="ARBA00022670"/>
    </source>
</evidence>
<evidence type="ECO:0000256" key="1">
    <source>
        <dbReference type="ARBA" id="ARBA00006247"/>
    </source>
</evidence>
<feature type="binding site" evidence="8">
    <location>
        <position position="449"/>
    </location>
    <ligand>
        <name>Mn(2+)</name>
        <dbReference type="ChEBI" id="CHEBI:29035"/>
        <label>1</label>
    </ligand>
</feature>
<keyword evidence="5" id="KW-0482">Metalloprotease</keyword>
<dbReference type="KEGG" id="csol:105365033"/>